<protein>
    <submittedName>
        <fullName evidence="1">Uncharacterized protein</fullName>
    </submittedName>
</protein>
<gene>
    <name evidence="1" type="ORF">MILVUS5_LOCUS9311</name>
</gene>
<dbReference type="Proteomes" id="UP001177021">
    <property type="component" value="Unassembled WGS sequence"/>
</dbReference>
<keyword evidence="2" id="KW-1185">Reference proteome</keyword>
<dbReference type="EMBL" id="CASHSV030000024">
    <property type="protein sequence ID" value="CAJ2639248.1"/>
    <property type="molecule type" value="Genomic_DNA"/>
</dbReference>
<evidence type="ECO:0000313" key="1">
    <source>
        <dbReference type="EMBL" id="CAJ2639248.1"/>
    </source>
</evidence>
<reference evidence="1" key="1">
    <citation type="submission" date="2023-10" db="EMBL/GenBank/DDBJ databases">
        <authorList>
            <person name="Rodriguez Cubillos JULIANA M."/>
            <person name="De Vega J."/>
        </authorList>
    </citation>
    <scope>NUCLEOTIDE SEQUENCE</scope>
</reference>
<accession>A0ACB0J6A3</accession>
<evidence type="ECO:0000313" key="2">
    <source>
        <dbReference type="Proteomes" id="UP001177021"/>
    </source>
</evidence>
<organism evidence="1 2">
    <name type="scientific">Trifolium pratense</name>
    <name type="common">Red clover</name>
    <dbReference type="NCBI Taxonomy" id="57577"/>
    <lineage>
        <taxon>Eukaryota</taxon>
        <taxon>Viridiplantae</taxon>
        <taxon>Streptophyta</taxon>
        <taxon>Embryophyta</taxon>
        <taxon>Tracheophyta</taxon>
        <taxon>Spermatophyta</taxon>
        <taxon>Magnoliopsida</taxon>
        <taxon>eudicotyledons</taxon>
        <taxon>Gunneridae</taxon>
        <taxon>Pentapetalae</taxon>
        <taxon>rosids</taxon>
        <taxon>fabids</taxon>
        <taxon>Fabales</taxon>
        <taxon>Fabaceae</taxon>
        <taxon>Papilionoideae</taxon>
        <taxon>50 kb inversion clade</taxon>
        <taxon>NPAAA clade</taxon>
        <taxon>Hologalegina</taxon>
        <taxon>IRL clade</taxon>
        <taxon>Trifolieae</taxon>
        <taxon>Trifolium</taxon>
    </lineage>
</organism>
<sequence>MMSSSSRDGNYQEKQGDENNMTNIEKISKTPSSTSRQWSTSSLRNPRIVRVSRTFGGKDRHSKVCTIRGLRDRRIRLSVPTAIQLYDLQDKLGLGQPSKVIDWLLEATKCDIDKLPPLQFPQSFSQFHHLHPQTLLPFHDQSSNVLSHELSLGPNLYDPNSTFVGIQNLMARSKFWDIDSRINNKGKEVEREYFGDKGKWIKTNDDENQGGEASYNNFHQVSTQKLFPMETHSNFLNNAMPSYNNYHSEASNLSLSQFGTSHGMFQSHQQVDPNQSSGNNALQFPFSLPNSQLFFGPSSSSTTPSSSSLLNPFMNNSIENDPRVQFNHFQFINSSTSSQAMPHPLIPSFHHSFNSPPIRPFPLPFSSRLLDSDNNNNGDQPDNKGSRDRS</sequence>
<comment type="caution">
    <text evidence="1">The sequence shown here is derived from an EMBL/GenBank/DDBJ whole genome shotgun (WGS) entry which is preliminary data.</text>
</comment>
<proteinExistence type="predicted"/>
<name>A0ACB0J6A3_TRIPR</name>